<evidence type="ECO:0000313" key="6">
    <source>
        <dbReference type="Proteomes" id="UP000720189"/>
    </source>
</evidence>
<proteinExistence type="predicted"/>
<dbReference type="Gene3D" id="3.40.50.300">
    <property type="entry name" value="P-loop containing nucleotide triphosphate hydrolases"/>
    <property type="match status" value="1"/>
</dbReference>
<dbReference type="Proteomes" id="UP000720189">
    <property type="component" value="Unassembled WGS sequence"/>
</dbReference>
<dbReference type="InterPro" id="IPR027417">
    <property type="entry name" value="P-loop_NTPase"/>
</dbReference>
<dbReference type="Gene3D" id="1.25.40.20">
    <property type="entry name" value="Ankyrin repeat-containing domain"/>
    <property type="match status" value="3"/>
</dbReference>
<dbReference type="Gene3D" id="3.40.50.1820">
    <property type="entry name" value="alpha/beta hydrolase"/>
    <property type="match status" value="1"/>
</dbReference>
<accession>A0A9P9FXI7</accession>
<dbReference type="InterPro" id="IPR046536">
    <property type="entry name" value="DUF6601"/>
</dbReference>
<keyword evidence="2" id="KW-0040">ANK repeat</keyword>
<dbReference type="InterPro" id="IPR036770">
    <property type="entry name" value="Ankyrin_rpt-contain_sf"/>
</dbReference>
<gene>
    <name evidence="5" type="ORF">BKA55DRAFT_527350</name>
</gene>
<feature type="repeat" description="ANK" evidence="2">
    <location>
        <begin position="1572"/>
        <end position="1596"/>
    </location>
</feature>
<keyword evidence="3" id="KW-0812">Transmembrane</keyword>
<dbReference type="PROSITE" id="PS50297">
    <property type="entry name" value="ANK_REP_REGION"/>
    <property type="match status" value="3"/>
</dbReference>
<dbReference type="InterPro" id="IPR002110">
    <property type="entry name" value="Ankyrin_rpt"/>
</dbReference>
<evidence type="ECO:0000256" key="3">
    <source>
        <dbReference type="SAM" id="Phobius"/>
    </source>
</evidence>
<evidence type="ECO:0000259" key="4">
    <source>
        <dbReference type="Pfam" id="PF24883"/>
    </source>
</evidence>
<dbReference type="Pfam" id="PF24883">
    <property type="entry name" value="NPHP3_N"/>
    <property type="match status" value="1"/>
</dbReference>
<dbReference type="SUPFAM" id="SSF52540">
    <property type="entry name" value="P-loop containing nucleoside triphosphate hydrolases"/>
    <property type="match status" value="1"/>
</dbReference>
<dbReference type="SUPFAM" id="SSF48403">
    <property type="entry name" value="Ankyrin repeat"/>
    <property type="match status" value="3"/>
</dbReference>
<evidence type="ECO:0000313" key="5">
    <source>
        <dbReference type="EMBL" id="KAH7224315.1"/>
    </source>
</evidence>
<feature type="transmembrane region" description="Helical" evidence="3">
    <location>
        <begin position="227"/>
        <end position="249"/>
    </location>
</feature>
<evidence type="ECO:0000256" key="1">
    <source>
        <dbReference type="ARBA" id="ARBA00022737"/>
    </source>
</evidence>
<dbReference type="InterPro" id="IPR056884">
    <property type="entry name" value="NPHP3-like_N"/>
</dbReference>
<dbReference type="InterPro" id="IPR029058">
    <property type="entry name" value="AB_hydrolase_fold"/>
</dbReference>
<organism evidence="5 6">
    <name type="scientific">Fusarium redolens</name>
    <dbReference type="NCBI Taxonomy" id="48865"/>
    <lineage>
        <taxon>Eukaryota</taxon>
        <taxon>Fungi</taxon>
        <taxon>Dikarya</taxon>
        <taxon>Ascomycota</taxon>
        <taxon>Pezizomycotina</taxon>
        <taxon>Sordariomycetes</taxon>
        <taxon>Hypocreomycetidae</taxon>
        <taxon>Hypocreales</taxon>
        <taxon>Nectriaceae</taxon>
        <taxon>Fusarium</taxon>
        <taxon>Fusarium redolens species complex</taxon>
    </lineage>
</organism>
<dbReference type="EMBL" id="JAGMUX010000026">
    <property type="protein sequence ID" value="KAH7224315.1"/>
    <property type="molecule type" value="Genomic_DNA"/>
</dbReference>
<dbReference type="Pfam" id="PF12796">
    <property type="entry name" value="Ank_2"/>
    <property type="match status" value="3"/>
</dbReference>
<feature type="domain" description="Nephrocystin 3-like N-terminal" evidence="4">
    <location>
        <begin position="706"/>
        <end position="882"/>
    </location>
</feature>
<comment type="caution">
    <text evidence="5">The sequence shown here is derived from an EMBL/GenBank/DDBJ whole genome shotgun (WGS) entry which is preliminary data.</text>
</comment>
<sequence length="1849" mass="208771">MLPSVFKPPFTSEHSLLRDEPSGYVLGFPRVPRHDRDQIKELLMSELCSDDLDRVSDKLWWMSKQDSTNIWPLHRQLLQGRSIIVTENPKLHLVWINNRIFIKPLPRFIGSFDFWKDHLCSNNTSEDVRIRRAALGYLRTYYYLIRHESDFRIAKDPNLCLIPESITWVQFCDFTSDLDKILDKDVSLRYAYGQIRLTRLNFYAPVILNKSYFQRVDFQYGQYFARFYAPVLFAFGITSVTLSGLQVVASLETSGGANWQGMALGVSVLAILVSFGVLIGFGVLLSWKIAMEWKFAIKERRRLIKTERVVSLPATQAAAAMAASSHKNFRLRGIPLEFETRNEVCSLIQKTLALEPNASPTVYSLARSPTDPHSKIATLSFPSIPDCLSDRSKDEWNFSLSEDNDIDFGSSLAFDTHFTGFTPFHRASDNDCHIDVIAVCGLGGHALGSFKEKNGRFVWLRDALPSDTPNARILTYGYNSQLDSTQPRSILFIGHSLGGLVIKETVRILKEEPLEPDFSILNAVSGFAFFGVPHQGLAVECLVPLVKDNPNRALLESLNKNSSLLERLQIEFDKISKARSLSVVSFYETEKSPTGAWVNGKWEMSGPSEVLVEVFSATCGCQKQHPINRNHSEMVKYSGVHDQLYRRVIVALRPILGITRGRPGTGGIGGGPQVCVQLSGGEQECLKSLSFPEQEHRYSEISYASDTCNWLLEDHNYQKWMNTARGLFWVKGCPGTGKSVLMKFAVDTMNRRMSGEIIASFFIHGRGIPLQRTPLGIFRALLSSLLMSFPKYLAELTESFQDKQQRYGSYEQKNGWQWNEKELEKFLSRLLIEGTKEIPVVIFIDALDECGDHAKSLLVSLKSLTENAEQKGSLVRICFSSRHFPILGHETMARVYVEEKNDQDIRLVIEGRLKELQPVEKRRQIEKEIMLKAHGGFQWAILITNMILDEDVTGARTEDLLKMISTTPTDLDDLYDVILRGATKDKHRQMAKLFQWVVYAIRPLSAQELREALATDKDMTFTTVSELRSHGNWSDCVSQFETRVRHISRGLVEFQNRDVYEQYEPGGEEWSREAQFIHQSAADFVAQKFLTYIDEGSLSRSPAGAGHYEISRSFLRYLTLEEVLNGNKLPREKFSATFPLMPYGVTFLLDHILGVEEGGIRQTDLVTLIQWNQPERIKMLAKVWRIMDPEGTHAPRGWPFFGATILHLVIAFGSASLLDTLLHKDSSDLDAQDLEGNTPLQLALREDCQELALMILARSRIWQIEDDDVPSPDWPRGFRVPGRYLSHINTTNFDGETPLGLALSIRADKIIRTLIDAGAEIKHEKSLMFYAISQEDTALVSQLINEGSDLEGAVFFATQCLNRTDNDDHILHELLKDLLKAGGNTRRFTGVEIDNYNEFDGDDEEDEEAIFVASRRGMTEVVNLLLSHGSSAKMRGRDYGVPILVATQNHHSDTAMVLFRDSPQTIFSNNNLGLTSLKVAIDTAQVDLTLSFVEEGGGILSLQGLFYQAVEMKDLGFVDALLQRNADVIQLANQRWQGDDTPFLVAVRASNDSMVDLLLRTGKIDISVRDQDGNTPFFLAVRNGYLSIARLLLATGMVGCNQEDFDERPLCTKAIIDEYQDMSNAVFGLGGGVWQPWHSPGTQRCFWWTIKGGRSNMMKLFLDETMVDANLMSDEGQTPLSWAIRWGKEDVVKVLLRSIRVDVHSRNKTGRTACWWAVKNGKDRMIQLLLDSKWFNIHRECDELGRMLFWWAIGKGNAGVINMLHDSGKHGINTKDPSGRTPLIYAAETCAEEAMRVLLRTGKADIHMVDNRGDTALSIAVKRGYRTIVDLLSTHMDQSSGIAIRVTEY</sequence>
<name>A0A9P9FXI7_FUSRE</name>
<keyword evidence="1" id="KW-0677">Repeat</keyword>
<keyword evidence="6" id="KW-1185">Reference proteome</keyword>
<dbReference type="RefSeq" id="XP_046042376.1">
    <property type="nucleotide sequence ID" value="XM_046188921.1"/>
</dbReference>
<dbReference type="PANTHER" id="PTHR34414:SF1">
    <property type="entry name" value="SUBTILISIN-LIKE SERINE PROTEASE"/>
    <property type="match status" value="1"/>
</dbReference>
<keyword evidence="3" id="KW-0472">Membrane</keyword>
<feature type="transmembrane region" description="Helical" evidence="3">
    <location>
        <begin position="261"/>
        <end position="287"/>
    </location>
</feature>
<dbReference type="PROSITE" id="PS50088">
    <property type="entry name" value="ANK_REPEAT"/>
    <property type="match status" value="3"/>
</dbReference>
<dbReference type="SUPFAM" id="SSF53474">
    <property type="entry name" value="alpha/beta-Hydrolases"/>
    <property type="match status" value="1"/>
</dbReference>
<dbReference type="SMART" id="SM00248">
    <property type="entry name" value="ANK"/>
    <property type="match status" value="13"/>
</dbReference>
<reference evidence="5" key="1">
    <citation type="journal article" date="2021" name="Nat. Commun.">
        <title>Genetic determinants of endophytism in the Arabidopsis root mycobiome.</title>
        <authorList>
            <person name="Mesny F."/>
            <person name="Miyauchi S."/>
            <person name="Thiergart T."/>
            <person name="Pickel B."/>
            <person name="Atanasova L."/>
            <person name="Karlsson M."/>
            <person name="Huettel B."/>
            <person name="Barry K.W."/>
            <person name="Haridas S."/>
            <person name="Chen C."/>
            <person name="Bauer D."/>
            <person name="Andreopoulos W."/>
            <person name="Pangilinan J."/>
            <person name="LaButti K."/>
            <person name="Riley R."/>
            <person name="Lipzen A."/>
            <person name="Clum A."/>
            <person name="Drula E."/>
            <person name="Henrissat B."/>
            <person name="Kohler A."/>
            <person name="Grigoriev I.V."/>
            <person name="Martin F.M."/>
            <person name="Hacquard S."/>
        </authorList>
    </citation>
    <scope>NUCLEOTIDE SEQUENCE</scope>
    <source>
        <strain evidence="5">MPI-CAGE-AT-0023</strain>
    </source>
</reference>
<dbReference type="GeneID" id="70218875"/>
<evidence type="ECO:0000256" key="2">
    <source>
        <dbReference type="PROSITE-ProRule" id="PRU00023"/>
    </source>
</evidence>
<feature type="repeat" description="ANK" evidence="2">
    <location>
        <begin position="1675"/>
        <end position="1697"/>
    </location>
</feature>
<protein>
    <recommendedName>
        <fullName evidence="4">Nephrocystin 3-like N-terminal domain-containing protein</fullName>
    </recommendedName>
</protein>
<keyword evidence="3" id="KW-1133">Transmembrane helix</keyword>
<feature type="repeat" description="ANK" evidence="2">
    <location>
        <begin position="1294"/>
        <end position="1326"/>
    </location>
</feature>
<dbReference type="Pfam" id="PF20246">
    <property type="entry name" value="DUF6601"/>
    <property type="match status" value="1"/>
</dbReference>
<dbReference type="PANTHER" id="PTHR34414">
    <property type="entry name" value="HET DOMAIN-CONTAINING PROTEIN-RELATED"/>
    <property type="match status" value="1"/>
</dbReference>
<dbReference type="OrthoDB" id="1658288at2759"/>